<dbReference type="Proteomes" id="UP000008037">
    <property type="component" value="Chromosome"/>
</dbReference>
<evidence type="ECO:0000313" key="3">
    <source>
        <dbReference type="Proteomes" id="UP000008037"/>
    </source>
</evidence>
<dbReference type="KEGG" id="nga:Ngar_c27280"/>
<reference evidence="2 3" key="1">
    <citation type="journal article" date="2012" name="Environ. Microbiol.">
        <title>The genome of the ammonia-oxidizing Candidatus Nitrososphaera gargensis: insights into metabolic versatility and environmental adaptations.</title>
        <authorList>
            <person name="Spang A."/>
            <person name="Poehlein A."/>
            <person name="Offre P."/>
            <person name="Zumbragel S."/>
            <person name="Haider S."/>
            <person name="Rychlik N."/>
            <person name="Nowka B."/>
            <person name="Schmeisser C."/>
            <person name="Lebedeva E.V."/>
            <person name="Rattei T."/>
            <person name="Bohm C."/>
            <person name="Schmid M."/>
            <person name="Galushko A."/>
            <person name="Hatzenpichler R."/>
            <person name="Weinmaier T."/>
            <person name="Daniel R."/>
            <person name="Schleper C."/>
            <person name="Spieck E."/>
            <person name="Streit W."/>
            <person name="Wagner M."/>
        </authorList>
    </citation>
    <scope>NUCLEOTIDE SEQUENCE [LARGE SCALE GENOMIC DNA]</scope>
    <source>
        <strain evidence="3">Ga9.2</strain>
    </source>
</reference>
<name>K0INM8_NITGG</name>
<keyword evidence="1" id="KW-1133">Transmembrane helix</keyword>
<accession>K0INM8</accession>
<gene>
    <name evidence="2" type="ordered locus">Ngar_c27280</name>
</gene>
<dbReference type="InParanoid" id="K0INM8"/>
<dbReference type="HOGENOM" id="CLU_2930316_0_0_2"/>
<feature type="transmembrane region" description="Helical" evidence="1">
    <location>
        <begin position="6"/>
        <end position="25"/>
    </location>
</feature>
<evidence type="ECO:0000313" key="2">
    <source>
        <dbReference type="EMBL" id="AFU59649.1"/>
    </source>
</evidence>
<dbReference type="EMBL" id="CP002408">
    <property type="protein sequence ID" value="AFU59649.1"/>
    <property type="molecule type" value="Genomic_DNA"/>
</dbReference>
<keyword evidence="1" id="KW-0812">Transmembrane</keyword>
<dbReference type="AlphaFoldDB" id="K0INM8"/>
<organism evidence="2 3">
    <name type="scientific">Nitrososphaera gargensis (strain Ga9.2)</name>
    <dbReference type="NCBI Taxonomy" id="1237085"/>
    <lineage>
        <taxon>Archaea</taxon>
        <taxon>Nitrososphaerota</taxon>
        <taxon>Nitrososphaeria</taxon>
        <taxon>Nitrososphaerales</taxon>
        <taxon>Nitrososphaeraceae</taxon>
        <taxon>Nitrososphaera</taxon>
    </lineage>
</organism>
<keyword evidence="3" id="KW-1185">Reference proteome</keyword>
<sequence>MEWWQIVAIIVPIVTGLGIAAIKVSNSMRKVESLKFKPRFLCPHCSRYYETIETHLCHVK</sequence>
<protein>
    <submittedName>
        <fullName evidence="2">Uncharacterized protein</fullName>
    </submittedName>
</protein>
<evidence type="ECO:0000256" key="1">
    <source>
        <dbReference type="SAM" id="Phobius"/>
    </source>
</evidence>
<dbReference type="BioCyc" id="CNIT1237085:G1324-2728-MONOMER"/>
<proteinExistence type="predicted"/>
<keyword evidence="1" id="KW-0472">Membrane</keyword>